<dbReference type="Pfam" id="PF01408">
    <property type="entry name" value="GFO_IDH_MocA"/>
    <property type="match status" value="1"/>
</dbReference>
<feature type="domain" description="Gfo/Idh/MocA-like oxidoreductase N-terminal" evidence="3">
    <location>
        <begin position="12"/>
        <end position="127"/>
    </location>
</feature>
<evidence type="ECO:0000256" key="1">
    <source>
        <dbReference type="ARBA" id="ARBA00010928"/>
    </source>
</evidence>
<evidence type="ECO:0000313" key="5">
    <source>
        <dbReference type="Proteomes" id="UP000501534"/>
    </source>
</evidence>
<name>A0A6M4GZ48_9PROT</name>
<gene>
    <name evidence="4" type="primary">iolG</name>
    <name evidence="4" type="ORF">DSM104443_02795</name>
</gene>
<dbReference type="AlphaFoldDB" id="A0A6M4GZ48"/>
<dbReference type="PANTHER" id="PTHR43708">
    <property type="entry name" value="CONSERVED EXPRESSED OXIDOREDUCTASE (EUROFUNG)"/>
    <property type="match status" value="1"/>
</dbReference>
<proteinExistence type="inferred from homology"/>
<organism evidence="4 5">
    <name type="scientific">Usitatibacter rugosus</name>
    <dbReference type="NCBI Taxonomy" id="2732067"/>
    <lineage>
        <taxon>Bacteria</taxon>
        <taxon>Pseudomonadati</taxon>
        <taxon>Pseudomonadota</taxon>
        <taxon>Betaproteobacteria</taxon>
        <taxon>Nitrosomonadales</taxon>
        <taxon>Usitatibacteraceae</taxon>
        <taxon>Usitatibacter</taxon>
    </lineage>
</organism>
<sequence length="339" mass="36935">MTSSPTRARERVRVGIIGAGEIVEYSHLPVLKSIGGVAVSWVYDRNRERSKLLSSMYGVDTATESALDKALDEIDLCVLAVPYASRSGYIEMCAAKGKAMYVEKPFATTVAEHQRYCKLFPSNSLAVGYQRRYHRIVATLASVIESGVFGALEEINFRYGAFHLKGGADVGTPRSSEGRGVTIESAVHSLDQILVFTGATAVEVLHVKSLHRLGVDYDSKIVSEIVTPSAKVAVNSEISCLRNLGTGLELHFERAVIRCGLSHDATISVAVKGGVAARFELDQSSVPDDAPTTIVEAFFVFWTRYLESLSTGRHNLTLAQSSVLTTHWLEQIYGSMGRD</sequence>
<evidence type="ECO:0000256" key="2">
    <source>
        <dbReference type="ARBA" id="ARBA00023002"/>
    </source>
</evidence>
<dbReference type="Proteomes" id="UP000501534">
    <property type="component" value="Chromosome"/>
</dbReference>
<dbReference type="InterPro" id="IPR000683">
    <property type="entry name" value="Gfo/Idh/MocA-like_OxRdtase_N"/>
</dbReference>
<keyword evidence="2 4" id="KW-0560">Oxidoreductase</keyword>
<dbReference type="KEGG" id="uru:DSM104443_02795"/>
<dbReference type="PANTHER" id="PTHR43708:SF5">
    <property type="entry name" value="CONSERVED EXPRESSED OXIDOREDUCTASE (EUROFUNG)-RELATED"/>
    <property type="match status" value="1"/>
</dbReference>
<reference evidence="4 5" key="1">
    <citation type="submission" date="2020-04" db="EMBL/GenBank/DDBJ databases">
        <title>Usitatibacter rugosus gen. nov., sp. nov. and Usitatibacter palustris sp. nov., novel members of Usitatibacteraceae fam. nov. within the order Nitrosomonadales isolated from soil.</title>
        <authorList>
            <person name="Huber K.J."/>
            <person name="Neumann-Schaal M."/>
            <person name="Geppert A."/>
            <person name="Luckner M."/>
            <person name="Wanner G."/>
            <person name="Overmann J."/>
        </authorList>
    </citation>
    <scope>NUCLEOTIDE SEQUENCE [LARGE SCALE GENOMIC DNA]</scope>
    <source>
        <strain evidence="4 5">0125_3</strain>
    </source>
</reference>
<dbReference type="InterPro" id="IPR036291">
    <property type="entry name" value="NAD(P)-bd_dom_sf"/>
</dbReference>
<dbReference type="EMBL" id="CP053069">
    <property type="protein sequence ID" value="QJR11713.1"/>
    <property type="molecule type" value="Genomic_DNA"/>
</dbReference>
<dbReference type="SUPFAM" id="SSF51735">
    <property type="entry name" value="NAD(P)-binding Rossmann-fold domains"/>
    <property type="match status" value="1"/>
</dbReference>
<dbReference type="GO" id="GO:0016491">
    <property type="term" value="F:oxidoreductase activity"/>
    <property type="evidence" value="ECO:0007669"/>
    <property type="project" value="UniProtKB-KW"/>
</dbReference>
<dbReference type="Gene3D" id="3.40.50.720">
    <property type="entry name" value="NAD(P)-binding Rossmann-like Domain"/>
    <property type="match status" value="1"/>
</dbReference>
<dbReference type="EC" id="1.1.1.369" evidence="4"/>
<dbReference type="GO" id="GO:0000166">
    <property type="term" value="F:nucleotide binding"/>
    <property type="evidence" value="ECO:0007669"/>
    <property type="project" value="InterPro"/>
</dbReference>
<dbReference type="InterPro" id="IPR051317">
    <property type="entry name" value="Gfo/Idh/MocA_oxidoreduct"/>
</dbReference>
<keyword evidence="5" id="KW-1185">Reference proteome</keyword>
<accession>A0A6M4GZ48</accession>
<protein>
    <submittedName>
        <fullName evidence="4">Inositol 2-dehydrogenase/D-chiro-inositol 3-dehydrogenase</fullName>
        <ecNumber evidence="4">1.1.1.369</ecNumber>
    </submittedName>
</protein>
<evidence type="ECO:0000313" key="4">
    <source>
        <dbReference type="EMBL" id="QJR11713.1"/>
    </source>
</evidence>
<dbReference type="Gene3D" id="3.30.360.10">
    <property type="entry name" value="Dihydrodipicolinate Reductase, domain 2"/>
    <property type="match status" value="1"/>
</dbReference>
<comment type="similarity">
    <text evidence="1">Belongs to the Gfo/Idh/MocA family.</text>
</comment>
<evidence type="ECO:0000259" key="3">
    <source>
        <dbReference type="Pfam" id="PF01408"/>
    </source>
</evidence>